<sequence>MPQGKPPGVRCAQLDDNNLCRLFGDPRRPDVCKRFNYDPELCGTSRNQALVNLAAWEAAT</sequence>
<evidence type="ECO:0008006" key="3">
    <source>
        <dbReference type="Google" id="ProtNLM"/>
    </source>
</evidence>
<dbReference type="EMBL" id="BMXS01000001">
    <property type="protein sequence ID" value="GGX77875.1"/>
    <property type="molecule type" value="Genomic_DNA"/>
</dbReference>
<name>A0ABQ2YAC4_9GAMM</name>
<protein>
    <recommendedName>
        <fullName evidence="3">Fe-S-cluster oxidoreductase</fullName>
    </recommendedName>
</protein>
<keyword evidence="2" id="KW-1185">Reference proteome</keyword>
<accession>A0ABQ2YAC4</accession>
<dbReference type="Proteomes" id="UP000653056">
    <property type="component" value="Unassembled WGS sequence"/>
</dbReference>
<gene>
    <name evidence="1" type="ORF">GCM10007160_01380</name>
</gene>
<comment type="caution">
    <text evidence="1">The sequence shown here is derived from an EMBL/GenBank/DDBJ whole genome shotgun (WGS) entry which is preliminary data.</text>
</comment>
<evidence type="ECO:0000313" key="1">
    <source>
        <dbReference type="EMBL" id="GGX77875.1"/>
    </source>
</evidence>
<proteinExistence type="predicted"/>
<organism evidence="1 2">
    <name type="scientific">Litchfieldella qijiaojingensis</name>
    <dbReference type="NCBI Taxonomy" id="980347"/>
    <lineage>
        <taxon>Bacteria</taxon>
        <taxon>Pseudomonadati</taxon>
        <taxon>Pseudomonadota</taxon>
        <taxon>Gammaproteobacteria</taxon>
        <taxon>Oceanospirillales</taxon>
        <taxon>Halomonadaceae</taxon>
        <taxon>Litchfieldella</taxon>
    </lineage>
</organism>
<reference evidence="2" key="1">
    <citation type="journal article" date="2019" name="Int. J. Syst. Evol. Microbiol.">
        <title>The Global Catalogue of Microorganisms (GCM) 10K type strain sequencing project: providing services to taxonomists for standard genome sequencing and annotation.</title>
        <authorList>
            <consortium name="The Broad Institute Genomics Platform"/>
            <consortium name="The Broad Institute Genome Sequencing Center for Infectious Disease"/>
            <person name="Wu L."/>
            <person name="Ma J."/>
        </authorList>
    </citation>
    <scope>NUCLEOTIDE SEQUENCE [LARGE SCALE GENOMIC DNA]</scope>
    <source>
        <strain evidence="2">KCTC 22228</strain>
    </source>
</reference>
<evidence type="ECO:0000313" key="2">
    <source>
        <dbReference type="Proteomes" id="UP000653056"/>
    </source>
</evidence>